<comment type="caution">
    <text evidence="8">The sequence shown here is derived from an EMBL/GenBank/DDBJ whole genome shotgun (WGS) entry which is preliminary data.</text>
</comment>
<dbReference type="PANTHER" id="PTHR22807:SF30">
    <property type="entry name" value="28S RRNA (CYTOSINE(4447)-C(5))-METHYLTRANSFERASE-RELATED"/>
    <property type="match status" value="1"/>
</dbReference>
<dbReference type="InterPro" id="IPR027391">
    <property type="entry name" value="Nol1_Nop2_Fmu_2"/>
</dbReference>
<dbReference type="Gene3D" id="3.40.50.150">
    <property type="entry name" value="Vaccinia Virus protein VP39"/>
    <property type="match status" value="1"/>
</dbReference>
<dbReference type="CDD" id="cd02440">
    <property type="entry name" value="AdoMet_MTases"/>
    <property type="match status" value="1"/>
</dbReference>
<dbReference type="InterPro" id="IPR031341">
    <property type="entry name" value="Methyltr_RsmF_N"/>
</dbReference>
<dbReference type="GO" id="GO:0003723">
    <property type="term" value="F:RNA binding"/>
    <property type="evidence" value="ECO:0007669"/>
    <property type="project" value="UniProtKB-UniRule"/>
</dbReference>
<dbReference type="EMBL" id="DXIE01000049">
    <property type="protein sequence ID" value="HIV62916.1"/>
    <property type="molecule type" value="Genomic_DNA"/>
</dbReference>
<keyword evidence="5 6" id="KW-0694">RNA-binding</keyword>
<evidence type="ECO:0000313" key="8">
    <source>
        <dbReference type="EMBL" id="HIV62916.1"/>
    </source>
</evidence>
<dbReference type="PRINTS" id="PR02008">
    <property type="entry name" value="RCMTFAMILY"/>
</dbReference>
<evidence type="ECO:0000313" key="9">
    <source>
        <dbReference type="Proteomes" id="UP000886808"/>
    </source>
</evidence>
<dbReference type="Pfam" id="PF17125">
    <property type="entry name" value="Methyltr_RsmF_N"/>
    <property type="match status" value="1"/>
</dbReference>
<feature type="binding site" evidence="6">
    <location>
        <position position="175"/>
    </location>
    <ligand>
        <name>S-adenosyl-L-methionine</name>
        <dbReference type="ChEBI" id="CHEBI:59789"/>
    </ligand>
</feature>
<dbReference type="Gene3D" id="3.30.70.1170">
    <property type="entry name" value="Sun protein, domain 3"/>
    <property type="match status" value="1"/>
</dbReference>
<evidence type="ECO:0000259" key="7">
    <source>
        <dbReference type="PROSITE" id="PS51686"/>
    </source>
</evidence>
<dbReference type="InterPro" id="IPR001678">
    <property type="entry name" value="MeTrfase_RsmB-F_NOP2_dom"/>
</dbReference>
<comment type="similarity">
    <text evidence="6">Belongs to the class I-like SAM-binding methyltransferase superfamily. RsmB/NOP family.</text>
</comment>
<dbReference type="GO" id="GO:0008173">
    <property type="term" value="F:RNA methyltransferase activity"/>
    <property type="evidence" value="ECO:0007669"/>
    <property type="project" value="InterPro"/>
</dbReference>
<feature type="binding site" evidence="6">
    <location>
        <begin position="109"/>
        <end position="115"/>
    </location>
    <ligand>
        <name>S-adenosyl-L-methionine</name>
        <dbReference type="ChEBI" id="CHEBI:59789"/>
    </ligand>
</feature>
<evidence type="ECO:0000256" key="2">
    <source>
        <dbReference type="ARBA" id="ARBA00022603"/>
    </source>
</evidence>
<dbReference type="InterPro" id="IPR029063">
    <property type="entry name" value="SAM-dependent_MTases_sf"/>
</dbReference>
<evidence type="ECO:0000256" key="1">
    <source>
        <dbReference type="ARBA" id="ARBA00022490"/>
    </source>
</evidence>
<keyword evidence="4 6" id="KW-0949">S-adenosyl-L-methionine</keyword>
<reference evidence="8" key="1">
    <citation type="journal article" date="2021" name="PeerJ">
        <title>Extensive microbial diversity within the chicken gut microbiome revealed by metagenomics and culture.</title>
        <authorList>
            <person name="Gilroy R."/>
            <person name="Ravi A."/>
            <person name="Getino M."/>
            <person name="Pursley I."/>
            <person name="Horton D.L."/>
            <person name="Alikhan N.F."/>
            <person name="Baker D."/>
            <person name="Gharbi K."/>
            <person name="Hall N."/>
            <person name="Watson M."/>
            <person name="Adriaenssens E.M."/>
            <person name="Foster-Nyarko E."/>
            <person name="Jarju S."/>
            <person name="Secka A."/>
            <person name="Antonio M."/>
            <person name="Oren A."/>
            <person name="Chaudhuri R.R."/>
            <person name="La Ragione R."/>
            <person name="Hildebrand F."/>
            <person name="Pallen M.J."/>
        </authorList>
    </citation>
    <scope>NUCLEOTIDE SEQUENCE</scope>
    <source>
        <strain evidence="8">CHK193-4272</strain>
    </source>
</reference>
<feature type="binding site" evidence="6">
    <location>
        <position position="130"/>
    </location>
    <ligand>
        <name>S-adenosyl-L-methionine</name>
        <dbReference type="ChEBI" id="CHEBI:59789"/>
    </ligand>
</feature>
<dbReference type="Gene3D" id="2.30.130.60">
    <property type="match status" value="1"/>
</dbReference>
<dbReference type="SUPFAM" id="SSF53335">
    <property type="entry name" value="S-adenosyl-L-methionine-dependent methyltransferases"/>
    <property type="match status" value="1"/>
</dbReference>
<keyword evidence="1" id="KW-0963">Cytoplasm</keyword>
<evidence type="ECO:0000256" key="5">
    <source>
        <dbReference type="ARBA" id="ARBA00022884"/>
    </source>
</evidence>
<dbReference type="Proteomes" id="UP000886808">
    <property type="component" value="Unassembled WGS sequence"/>
</dbReference>
<evidence type="ECO:0000256" key="6">
    <source>
        <dbReference type="PROSITE-ProRule" id="PRU01023"/>
    </source>
</evidence>
<comment type="caution">
    <text evidence="6">Lacks conserved residue(s) required for the propagation of feature annotation.</text>
</comment>
<gene>
    <name evidence="8" type="ORF">H9746_08785</name>
</gene>
<name>A0A9D1PIP7_9FIRM</name>
<dbReference type="InterPro" id="IPR049560">
    <property type="entry name" value="MeTrfase_RsmB-F_NOP2_cat"/>
</dbReference>
<dbReference type="InterPro" id="IPR031340">
    <property type="entry name" value="RsmF_methylt_CI"/>
</dbReference>
<evidence type="ECO:0000256" key="4">
    <source>
        <dbReference type="ARBA" id="ARBA00022691"/>
    </source>
</evidence>
<feature type="domain" description="SAM-dependent MTase RsmB/NOP-type" evidence="7">
    <location>
        <begin position="19"/>
        <end position="299"/>
    </location>
</feature>
<dbReference type="CDD" id="cd21147">
    <property type="entry name" value="RsmF_methylt_CTD1"/>
    <property type="match status" value="1"/>
</dbReference>
<dbReference type="InterPro" id="IPR023267">
    <property type="entry name" value="RCMT"/>
</dbReference>
<dbReference type="Pfam" id="PF13636">
    <property type="entry name" value="Methyltranf_PUA"/>
    <property type="match status" value="1"/>
</dbReference>
<dbReference type="Pfam" id="PF17126">
    <property type="entry name" value="RsmF_methylt_CI"/>
    <property type="match status" value="1"/>
</dbReference>
<reference evidence="8" key="2">
    <citation type="submission" date="2021-04" db="EMBL/GenBank/DDBJ databases">
        <authorList>
            <person name="Gilroy R."/>
        </authorList>
    </citation>
    <scope>NUCLEOTIDE SEQUENCE</scope>
    <source>
        <strain evidence="8">CHK193-4272</strain>
    </source>
</reference>
<keyword evidence="2 6" id="KW-0489">Methyltransferase</keyword>
<dbReference type="GO" id="GO:0001510">
    <property type="term" value="P:RNA methylation"/>
    <property type="evidence" value="ECO:0007669"/>
    <property type="project" value="InterPro"/>
</dbReference>
<proteinExistence type="inferred from homology"/>
<evidence type="ECO:0000256" key="3">
    <source>
        <dbReference type="ARBA" id="ARBA00022679"/>
    </source>
</evidence>
<feature type="active site" description="Nucleophile" evidence="6">
    <location>
        <position position="228"/>
    </location>
</feature>
<dbReference type="PROSITE" id="PS51686">
    <property type="entry name" value="SAM_MT_RSMB_NOP"/>
    <property type="match status" value="1"/>
</dbReference>
<dbReference type="Pfam" id="PF01189">
    <property type="entry name" value="Methyltr_RsmB-F"/>
    <property type="match status" value="1"/>
</dbReference>
<accession>A0A9D1PIP7</accession>
<keyword evidence="3 6" id="KW-0808">Transferase</keyword>
<dbReference type="AlphaFoldDB" id="A0A9D1PIP7"/>
<sequence>MALPIKFCERMKKLLGDEYNDFEQSLLKPRAHGLRINEKRCDINNFPAKNVFTLTPVPWCKTGFYYPSDERAGKHPYYEAGLYYIQEPSAMAVGTLADIQKGEWVLDLCAAPGGKSTHLAPNADLIVCNEIHPTRVKILSQNIERAGIENSIVTNETPNKLASKLPEMFDCVVVDAPCSGEGMFRKDETAIIEWTEQTPQFCADRQDEILADAAKMVRKGGRLVYSTCTFAPEENEGILTRFLNSHSDFEIVKTDIFPMFESGKPEWYENAHPSVKYSFRLFPHKIEGEGHFCALLRRKGNQERNTPKMSDTLKKLPDTLSDFIKDIKGFDKDMKFIQVGDRIWCTKHPLDLTGLKVLRNGLELGTLKKGRFEPAHAFAMAWKPEYMPRKINLSNDDAIKYLKGETLNVEADNGWTVVCIDNFALGWGKISNNTLKNHFPKGLRWK</sequence>
<protein>
    <submittedName>
        <fullName evidence="8">RsmB/NOP family class I SAM-dependent RNA methyltransferase</fullName>
    </submittedName>
</protein>
<organism evidence="8 9">
    <name type="scientific">Candidatus Butyricicoccus avistercoris</name>
    <dbReference type="NCBI Taxonomy" id="2838518"/>
    <lineage>
        <taxon>Bacteria</taxon>
        <taxon>Bacillati</taxon>
        <taxon>Bacillota</taxon>
        <taxon>Clostridia</taxon>
        <taxon>Eubacteriales</taxon>
        <taxon>Butyricicoccaceae</taxon>
        <taxon>Butyricicoccus</taxon>
    </lineage>
</organism>
<dbReference type="PANTHER" id="PTHR22807">
    <property type="entry name" value="NOP2 YEAST -RELATED NOL1/NOP2/FMU SUN DOMAIN-CONTAINING"/>
    <property type="match status" value="1"/>
</dbReference>